<feature type="region of interest" description="Disordered" evidence="1">
    <location>
        <begin position="1"/>
        <end position="126"/>
    </location>
</feature>
<dbReference type="RefSeq" id="XP_045956602.1">
    <property type="nucleotide sequence ID" value="XM_046107751.1"/>
</dbReference>
<evidence type="ECO:0000313" key="2">
    <source>
        <dbReference type="EMBL" id="KAH6652324.1"/>
    </source>
</evidence>
<protein>
    <submittedName>
        <fullName evidence="2">Uncharacterized protein</fullName>
    </submittedName>
</protein>
<feature type="compositionally biased region" description="Polar residues" evidence="1">
    <location>
        <begin position="159"/>
        <end position="168"/>
    </location>
</feature>
<dbReference type="EMBL" id="JAGPXC010000006">
    <property type="protein sequence ID" value="KAH6652324.1"/>
    <property type="molecule type" value="Genomic_DNA"/>
</dbReference>
<feature type="compositionally biased region" description="Polar residues" evidence="1">
    <location>
        <begin position="111"/>
        <end position="120"/>
    </location>
</feature>
<evidence type="ECO:0000256" key="1">
    <source>
        <dbReference type="SAM" id="MobiDB-lite"/>
    </source>
</evidence>
<dbReference type="GeneID" id="70136642"/>
<dbReference type="OrthoDB" id="5383057at2759"/>
<dbReference type="Proteomes" id="UP000758603">
    <property type="component" value="Unassembled WGS sequence"/>
</dbReference>
<reference evidence="2" key="1">
    <citation type="journal article" date="2021" name="Nat. Commun.">
        <title>Genetic determinants of endophytism in the Arabidopsis root mycobiome.</title>
        <authorList>
            <person name="Mesny F."/>
            <person name="Miyauchi S."/>
            <person name="Thiergart T."/>
            <person name="Pickel B."/>
            <person name="Atanasova L."/>
            <person name="Karlsson M."/>
            <person name="Huettel B."/>
            <person name="Barry K.W."/>
            <person name="Haridas S."/>
            <person name="Chen C."/>
            <person name="Bauer D."/>
            <person name="Andreopoulos W."/>
            <person name="Pangilinan J."/>
            <person name="LaButti K."/>
            <person name="Riley R."/>
            <person name="Lipzen A."/>
            <person name="Clum A."/>
            <person name="Drula E."/>
            <person name="Henrissat B."/>
            <person name="Kohler A."/>
            <person name="Grigoriev I.V."/>
            <person name="Martin F.M."/>
            <person name="Hacquard S."/>
        </authorList>
    </citation>
    <scope>NUCLEOTIDE SEQUENCE</scope>
    <source>
        <strain evidence="2">MPI-SDFR-AT-0073</strain>
    </source>
</reference>
<accession>A0A9P8UHS3</accession>
<comment type="caution">
    <text evidence="2">The sequence shown here is derived from an EMBL/GenBank/DDBJ whole genome shotgun (WGS) entry which is preliminary data.</text>
</comment>
<gene>
    <name evidence="2" type="ORF">BKA67DRAFT_661071</name>
</gene>
<feature type="compositionally biased region" description="Basic and acidic residues" evidence="1">
    <location>
        <begin position="54"/>
        <end position="72"/>
    </location>
</feature>
<organism evidence="2 3">
    <name type="scientific">Truncatella angustata</name>
    <dbReference type="NCBI Taxonomy" id="152316"/>
    <lineage>
        <taxon>Eukaryota</taxon>
        <taxon>Fungi</taxon>
        <taxon>Dikarya</taxon>
        <taxon>Ascomycota</taxon>
        <taxon>Pezizomycotina</taxon>
        <taxon>Sordariomycetes</taxon>
        <taxon>Xylariomycetidae</taxon>
        <taxon>Amphisphaeriales</taxon>
        <taxon>Sporocadaceae</taxon>
        <taxon>Truncatella</taxon>
    </lineage>
</organism>
<dbReference type="AlphaFoldDB" id="A0A9P8UHS3"/>
<feature type="compositionally biased region" description="Polar residues" evidence="1">
    <location>
        <begin position="1"/>
        <end position="11"/>
    </location>
</feature>
<feature type="region of interest" description="Disordered" evidence="1">
    <location>
        <begin position="138"/>
        <end position="168"/>
    </location>
</feature>
<keyword evidence="3" id="KW-1185">Reference proteome</keyword>
<sequence length="168" mass="17293">MASGNKATSHGQKVDLGQNAPVTQEGPGAVASDSLAAESSTFKKDNEISTSEIASRHSEQHKSTSRPHEGSHHISGGSTHAGTAPSYVDSQYTQASGGPHGKNLKEDKSLGTGSNASFTEIGSKDDPARLAEAKLVAQTASSNAGGVGRETAIDRDNQYDTLKTETSA</sequence>
<evidence type="ECO:0000313" key="3">
    <source>
        <dbReference type="Proteomes" id="UP000758603"/>
    </source>
</evidence>
<name>A0A9P8UHS3_9PEZI</name>
<proteinExistence type="predicted"/>